<dbReference type="Gene3D" id="2.60.120.260">
    <property type="entry name" value="Galactose-binding domain-like"/>
    <property type="match status" value="1"/>
</dbReference>
<accession>S8DN94</accession>
<organism evidence="1 2">
    <name type="scientific">Fomitopsis schrenkii</name>
    <name type="common">Brown rot fungus</name>
    <dbReference type="NCBI Taxonomy" id="2126942"/>
    <lineage>
        <taxon>Eukaryota</taxon>
        <taxon>Fungi</taxon>
        <taxon>Dikarya</taxon>
        <taxon>Basidiomycota</taxon>
        <taxon>Agaricomycotina</taxon>
        <taxon>Agaricomycetes</taxon>
        <taxon>Polyporales</taxon>
        <taxon>Fomitopsis</taxon>
    </lineage>
</organism>
<reference evidence="1 2" key="1">
    <citation type="journal article" date="2012" name="Science">
        <title>The Paleozoic origin of enzymatic lignin decomposition reconstructed from 31 fungal genomes.</title>
        <authorList>
            <person name="Floudas D."/>
            <person name="Binder M."/>
            <person name="Riley R."/>
            <person name="Barry K."/>
            <person name="Blanchette R.A."/>
            <person name="Henrissat B."/>
            <person name="Martinez A.T."/>
            <person name="Otillar R."/>
            <person name="Spatafora J.W."/>
            <person name="Yadav J.S."/>
            <person name="Aerts A."/>
            <person name="Benoit I."/>
            <person name="Boyd A."/>
            <person name="Carlson A."/>
            <person name="Copeland A."/>
            <person name="Coutinho P.M."/>
            <person name="de Vries R.P."/>
            <person name="Ferreira P."/>
            <person name="Findley K."/>
            <person name="Foster B."/>
            <person name="Gaskell J."/>
            <person name="Glotzer D."/>
            <person name="Gorecki P."/>
            <person name="Heitman J."/>
            <person name="Hesse C."/>
            <person name="Hori C."/>
            <person name="Igarashi K."/>
            <person name="Jurgens J.A."/>
            <person name="Kallen N."/>
            <person name="Kersten P."/>
            <person name="Kohler A."/>
            <person name="Kuees U."/>
            <person name="Kumar T.K.A."/>
            <person name="Kuo A."/>
            <person name="LaButti K."/>
            <person name="Larrondo L.F."/>
            <person name="Lindquist E."/>
            <person name="Ling A."/>
            <person name="Lombard V."/>
            <person name="Lucas S."/>
            <person name="Lundell T."/>
            <person name="Martin R."/>
            <person name="McLaughlin D.J."/>
            <person name="Morgenstern I."/>
            <person name="Morin E."/>
            <person name="Murat C."/>
            <person name="Nagy L.G."/>
            <person name="Nolan M."/>
            <person name="Ohm R.A."/>
            <person name="Patyshakuliyeva A."/>
            <person name="Rokas A."/>
            <person name="Ruiz-Duenas F.J."/>
            <person name="Sabat G."/>
            <person name="Salamov A."/>
            <person name="Samejima M."/>
            <person name="Schmutz J."/>
            <person name="Slot J.C."/>
            <person name="St John F."/>
            <person name="Stenlid J."/>
            <person name="Sun H."/>
            <person name="Sun S."/>
            <person name="Syed K."/>
            <person name="Tsang A."/>
            <person name="Wiebenga A."/>
            <person name="Young D."/>
            <person name="Pisabarro A."/>
            <person name="Eastwood D.C."/>
            <person name="Martin F."/>
            <person name="Cullen D."/>
            <person name="Grigoriev I.V."/>
            <person name="Hibbett D.S."/>
        </authorList>
    </citation>
    <scope>NUCLEOTIDE SEQUENCE</scope>
    <source>
        <strain evidence="2">FP-58527</strain>
    </source>
</reference>
<protein>
    <submittedName>
        <fullName evidence="1">Uncharacterized protein</fullName>
    </submittedName>
</protein>
<proteinExistence type="predicted"/>
<dbReference type="STRING" id="743788.S8DN94"/>
<dbReference type="Proteomes" id="UP000015241">
    <property type="component" value="Unassembled WGS sequence"/>
</dbReference>
<dbReference type="HOGENOM" id="CLU_066473_0_0_1"/>
<sequence length="289" mass="30711">MSISGADPLPYNVSLTDQSAIIRFFPHRDGAVDDNWNTTYSESSFAEWSYDNTFGKGVSSHRTTLIGAYILIDWAGTAVWIYGSGSKGSYDVAIDQGATAQGAGDVGGLLFSQTGLTYGLHTVNLTVTGGEVSISGAIITVGMGEPGTTLQTRNISAASSSTFFQNSQSWSIDELYTNQTAGYPCMTTDLIDATLSFTVSEAVGFIIYGSDDWQQGLFTVSVTSDDIGAANSITNNTIQYSPRALWTQVNVPKYLAAGLDRSASYNVEITNLGASFNMASVLVYAALSR</sequence>
<evidence type="ECO:0000313" key="1">
    <source>
        <dbReference type="EMBL" id="EPS94122.1"/>
    </source>
</evidence>
<dbReference type="OrthoDB" id="2576334at2759"/>
<gene>
    <name evidence="1" type="ORF">FOMPIDRAFT_1134898</name>
</gene>
<dbReference type="eggNOG" id="ENOG502RCX6">
    <property type="taxonomic scope" value="Eukaryota"/>
</dbReference>
<evidence type="ECO:0000313" key="2">
    <source>
        <dbReference type="Proteomes" id="UP000015241"/>
    </source>
</evidence>
<dbReference type="EMBL" id="KE504244">
    <property type="protein sequence ID" value="EPS94122.1"/>
    <property type="molecule type" value="Genomic_DNA"/>
</dbReference>
<dbReference type="AlphaFoldDB" id="S8DN94"/>
<name>S8DN94_FOMSC</name>
<dbReference type="InParanoid" id="S8DN94"/>
<keyword evidence="2" id="KW-1185">Reference proteome</keyword>